<evidence type="ECO:0000313" key="4">
    <source>
        <dbReference type="Proteomes" id="UP001163726"/>
    </source>
</evidence>
<keyword evidence="3" id="KW-0255">Endonuclease</keyword>
<dbReference type="InterPro" id="IPR036691">
    <property type="entry name" value="Endo/exonu/phosph_ase_sf"/>
</dbReference>
<dbReference type="Pfam" id="PF03372">
    <property type="entry name" value="Exo_endo_phos"/>
    <property type="match status" value="1"/>
</dbReference>
<dbReference type="Gene3D" id="3.60.10.10">
    <property type="entry name" value="Endonuclease/exonuclease/phosphatase"/>
    <property type="match status" value="1"/>
</dbReference>
<keyword evidence="1" id="KW-0472">Membrane</keyword>
<dbReference type="Proteomes" id="UP001163726">
    <property type="component" value="Chromosome"/>
</dbReference>
<dbReference type="SUPFAM" id="SSF56219">
    <property type="entry name" value="DNase I-like"/>
    <property type="match status" value="1"/>
</dbReference>
<feature type="transmembrane region" description="Helical" evidence="1">
    <location>
        <begin position="34"/>
        <end position="52"/>
    </location>
</feature>
<protein>
    <submittedName>
        <fullName evidence="3">Endonuclease/exonuclease/phosphatase family protein</fullName>
    </submittedName>
</protein>
<name>A0ABY7AQ37_9ALTE</name>
<dbReference type="EMBL" id="CP109965">
    <property type="protein sequence ID" value="WAJ70429.1"/>
    <property type="molecule type" value="Genomic_DNA"/>
</dbReference>
<gene>
    <name evidence="3" type="ORF">OLW01_01020</name>
</gene>
<accession>A0ABY7AQ37</accession>
<evidence type="ECO:0000259" key="2">
    <source>
        <dbReference type="Pfam" id="PF03372"/>
    </source>
</evidence>
<keyword evidence="3" id="KW-0378">Hydrolase</keyword>
<dbReference type="InterPro" id="IPR005135">
    <property type="entry name" value="Endo/exonuclease/phosphatase"/>
</dbReference>
<keyword evidence="1" id="KW-1133">Transmembrane helix</keyword>
<proteinExistence type="predicted"/>
<keyword evidence="1" id="KW-0812">Transmembrane</keyword>
<keyword evidence="3" id="KW-0540">Nuclease</keyword>
<evidence type="ECO:0000313" key="3">
    <source>
        <dbReference type="EMBL" id="WAJ70429.1"/>
    </source>
</evidence>
<sequence>MLLFLITSFVFVAITILPLFPSNHWLVRVWEFPRLQISALIIIQVALGYYFLPATIMMLFGLTLSLVALAYQLHWILPYTRLYPTQVECDDESTKTVKVLTSNVLMDNKDSSKLLNLIKKYQPDIFVTLESNLWWQKELESVAQSYPYQINKPLENLYGMHVFSRFPLSDIKVTELIQKDIPSIHCKFELDDETLIQFHFLHPAPPSPTENTYSKARDRELVLMADEVSNNGMPTIVAGDLNDVAWSPTTRYFIKKSGFLDPRVGRGFFNTFHAQHWFLRWPLDHLFHNQHFKIRSMRRLDEVGSDHFPLLTELAIVRLTADKNKTASK</sequence>
<organism evidence="3 4">
    <name type="scientific">Catenovulum adriaticum</name>
    <dbReference type="NCBI Taxonomy" id="2984846"/>
    <lineage>
        <taxon>Bacteria</taxon>
        <taxon>Pseudomonadati</taxon>
        <taxon>Pseudomonadota</taxon>
        <taxon>Gammaproteobacteria</taxon>
        <taxon>Alteromonadales</taxon>
        <taxon>Alteromonadaceae</taxon>
        <taxon>Catenovulum</taxon>
    </lineage>
</organism>
<dbReference type="RefSeq" id="WP_268074766.1">
    <property type="nucleotide sequence ID" value="NZ_CP109965.1"/>
</dbReference>
<keyword evidence="4" id="KW-1185">Reference proteome</keyword>
<feature type="domain" description="Endonuclease/exonuclease/phosphatase" evidence="2">
    <location>
        <begin position="100"/>
        <end position="307"/>
    </location>
</feature>
<reference evidence="3" key="1">
    <citation type="submission" date="2022-10" db="EMBL/GenBank/DDBJ databases">
        <title>Catenovulum adriacola sp. nov. isolated in the Harbour of Susak.</title>
        <authorList>
            <person name="Schoch T."/>
            <person name="Reich S.J."/>
            <person name="Stoeferle S."/>
            <person name="Flaiz M."/>
            <person name="Kazda M."/>
            <person name="Riedel C.U."/>
            <person name="Duerre P."/>
        </authorList>
    </citation>
    <scope>NUCLEOTIDE SEQUENCE</scope>
    <source>
        <strain evidence="3">TS8</strain>
    </source>
</reference>
<evidence type="ECO:0000256" key="1">
    <source>
        <dbReference type="SAM" id="Phobius"/>
    </source>
</evidence>
<dbReference type="GO" id="GO:0004519">
    <property type="term" value="F:endonuclease activity"/>
    <property type="evidence" value="ECO:0007669"/>
    <property type="project" value="UniProtKB-KW"/>
</dbReference>